<dbReference type="PROSITE" id="PS51387">
    <property type="entry name" value="FAD_PCMH"/>
    <property type="match status" value="1"/>
</dbReference>
<keyword evidence="1" id="KW-0560">Oxidoreductase</keyword>
<dbReference type="Pfam" id="PF04030">
    <property type="entry name" value="ALO"/>
    <property type="match status" value="1"/>
</dbReference>
<dbReference type="InterPro" id="IPR007173">
    <property type="entry name" value="ALO_C"/>
</dbReference>
<sequence length="423" mass="44838">MQNWGGNVTYTPSEIHRPTSLADLQALVRSSAQVRAVGSRHSFNRIADAGAPGGVLVATSAMPAELEVDAGARVVRASGGLTHAALAAQLHAAGWALPNLASLPHLSVAGAVQTGTHGSGARNPALAASVVAVELVDADGELQRVTAEDADFPVAVVGLGALGVVTTVEHRLAPTFEVEQRVVGGLAWDRILPQLEEVMASAYSVSLFTGYLPGEPVRAWVKHAVDSPDQPSRWPQWLVDELGGHEADEPVHPVPGVPADGVTTQGGVPGPWHERLPHFSADSVPSVGDEIQTEYFVDVERGVEAIELLRGLGEQLAPALRVAEVRRVAPDEAWLSPAWQRDSLALHFTWRNDDDAVAAAVALLEQVLLPLGARPHWGKQFAASHDQLAAAYPRLREAAAVVARRDPAGRFRNEFLSRVLGLG</sequence>
<reference evidence="4" key="1">
    <citation type="journal article" date="2019" name="Int. J. Syst. Evol. Microbiol.">
        <title>The Global Catalogue of Microorganisms (GCM) 10K type strain sequencing project: providing services to taxonomists for standard genome sequencing and annotation.</title>
        <authorList>
            <consortium name="The Broad Institute Genomics Platform"/>
            <consortium name="The Broad Institute Genome Sequencing Center for Infectious Disease"/>
            <person name="Wu L."/>
            <person name="Ma J."/>
        </authorList>
    </citation>
    <scope>NUCLEOTIDE SEQUENCE [LARGE SCALE GENOMIC DNA]</scope>
    <source>
        <strain evidence="4">JCM 18127</strain>
    </source>
</reference>
<dbReference type="PANTHER" id="PTHR43762:SF1">
    <property type="entry name" value="D-ARABINONO-1,4-LACTONE OXIDASE"/>
    <property type="match status" value="1"/>
</dbReference>
<dbReference type="Gene3D" id="3.30.43.10">
    <property type="entry name" value="Uridine Diphospho-n-acetylenolpyruvylglucosamine Reductase, domain 2"/>
    <property type="match status" value="1"/>
</dbReference>
<dbReference type="Gene3D" id="3.30.465.10">
    <property type="match status" value="1"/>
</dbReference>
<name>A0ABP8WFJ1_9ACTN</name>
<organism evidence="3 4">
    <name type="scientific">Nocardioides nanhaiensis</name>
    <dbReference type="NCBI Taxonomy" id="1476871"/>
    <lineage>
        <taxon>Bacteria</taxon>
        <taxon>Bacillati</taxon>
        <taxon>Actinomycetota</taxon>
        <taxon>Actinomycetes</taxon>
        <taxon>Propionibacteriales</taxon>
        <taxon>Nocardioidaceae</taxon>
        <taxon>Nocardioides</taxon>
    </lineage>
</organism>
<gene>
    <name evidence="3" type="primary">aldO</name>
    <name evidence="3" type="ORF">GCM10023226_27060</name>
</gene>
<dbReference type="EMBL" id="BAABIM010000002">
    <property type="protein sequence ID" value="GAA4687770.1"/>
    <property type="molecule type" value="Genomic_DNA"/>
</dbReference>
<feature type="domain" description="FAD-binding PCMH-type" evidence="2">
    <location>
        <begin position="8"/>
        <end position="175"/>
    </location>
</feature>
<dbReference type="InterPro" id="IPR010031">
    <property type="entry name" value="FAD_lactone_oxidase-like"/>
</dbReference>
<dbReference type="InterPro" id="IPR036318">
    <property type="entry name" value="FAD-bd_PCMH-like_sf"/>
</dbReference>
<evidence type="ECO:0000259" key="2">
    <source>
        <dbReference type="PROSITE" id="PS51387"/>
    </source>
</evidence>
<dbReference type="Pfam" id="PF01565">
    <property type="entry name" value="FAD_binding_4"/>
    <property type="match status" value="1"/>
</dbReference>
<dbReference type="Gene3D" id="3.30.70.2520">
    <property type="match status" value="1"/>
</dbReference>
<evidence type="ECO:0000313" key="3">
    <source>
        <dbReference type="EMBL" id="GAA4687770.1"/>
    </source>
</evidence>
<dbReference type="Proteomes" id="UP001500621">
    <property type="component" value="Unassembled WGS sequence"/>
</dbReference>
<dbReference type="Gene3D" id="3.30.70.2530">
    <property type="match status" value="1"/>
</dbReference>
<evidence type="ECO:0000313" key="4">
    <source>
        <dbReference type="Proteomes" id="UP001500621"/>
    </source>
</evidence>
<dbReference type="Gene3D" id="1.10.45.10">
    <property type="entry name" value="Vanillyl-alcohol Oxidase, Chain A, domain 4"/>
    <property type="match status" value="1"/>
</dbReference>
<dbReference type="InterPro" id="IPR016169">
    <property type="entry name" value="FAD-bd_PCMH_sub2"/>
</dbReference>
<dbReference type="InterPro" id="IPR016167">
    <property type="entry name" value="FAD-bd_PCMH_sub1"/>
</dbReference>
<dbReference type="PANTHER" id="PTHR43762">
    <property type="entry name" value="L-GULONOLACTONE OXIDASE"/>
    <property type="match status" value="1"/>
</dbReference>
<evidence type="ECO:0000256" key="1">
    <source>
        <dbReference type="ARBA" id="ARBA00023002"/>
    </source>
</evidence>
<keyword evidence="4" id="KW-1185">Reference proteome</keyword>
<protein>
    <submittedName>
        <fullName evidence="3">Alditol oxidase</fullName>
    </submittedName>
</protein>
<comment type="caution">
    <text evidence="3">The sequence shown here is derived from an EMBL/GenBank/DDBJ whole genome shotgun (WGS) entry which is preliminary data.</text>
</comment>
<accession>A0ABP8WFJ1</accession>
<dbReference type="InterPro" id="IPR006094">
    <property type="entry name" value="Oxid_FAD_bind_N"/>
</dbReference>
<dbReference type="SUPFAM" id="SSF56176">
    <property type="entry name" value="FAD-binding/transporter-associated domain-like"/>
    <property type="match status" value="1"/>
</dbReference>
<dbReference type="InterPro" id="IPR016171">
    <property type="entry name" value="Vanillyl_alc_oxidase_C-sub2"/>
</dbReference>
<dbReference type="InterPro" id="IPR016166">
    <property type="entry name" value="FAD-bd_PCMH"/>
</dbReference>
<proteinExistence type="predicted"/>